<keyword evidence="3" id="KW-1185">Reference proteome</keyword>
<keyword evidence="1" id="KW-0812">Transmembrane</keyword>
<reference evidence="3" key="1">
    <citation type="journal article" date="2019" name="Int. J. Syst. Evol. Microbiol.">
        <title>The Global Catalogue of Microorganisms (GCM) 10K type strain sequencing project: providing services to taxonomists for standard genome sequencing and annotation.</title>
        <authorList>
            <consortium name="The Broad Institute Genomics Platform"/>
            <consortium name="The Broad Institute Genome Sequencing Center for Infectious Disease"/>
            <person name="Wu L."/>
            <person name="Ma J."/>
        </authorList>
    </citation>
    <scope>NUCLEOTIDE SEQUENCE [LARGE SCALE GENOMIC DNA]</scope>
    <source>
        <strain evidence="3">TISTR 2562</strain>
    </source>
</reference>
<keyword evidence="1" id="KW-0472">Membrane</keyword>
<proteinExistence type="predicted"/>
<accession>A0ABW5U3P6</accession>
<name>A0ABW5U3P6_9RHOB</name>
<feature type="transmembrane region" description="Helical" evidence="1">
    <location>
        <begin position="77"/>
        <end position="96"/>
    </location>
</feature>
<evidence type="ECO:0000313" key="3">
    <source>
        <dbReference type="Proteomes" id="UP001597474"/>
    </source>
</evidence>
<protein>
    <submittedName>
        <fullName evidence="2">Anti-sigma factor family protein</fullName>
    </submittedName>
</protein>
<evidence type="ECO:0000256" key="1">
    <source>
        <dbReference type="SAM" id="Phobius"/>
    </source>
</evidence>
<dbReference type="Proteomes" id="UP001597474">
    <property type="component" value="Unassembled WGS sequence"/>
</dbReference>
<dbReference type="RefSeq" id="WP_386374233.1">
    <property type="nucleotide sequence ID" value="NZ_JBHUMP010000008.1"/>
</dbReference>
<keyword evidence="1" id="KW-1133">Transmembrane helix</keyword>
<evidence type="ECO:0000313" key="2">
    <source>
        <dbReference type="EMBL" id="MFD2740047.1"/>
    </source>
</evidence>
<comment type="caution">
    <text evidence="2">The sequence shown here is derived from an EMBL/GenBank/DDBJ whole genome shotgun (WGS) entry which is preliminary data.</text>
</comment>
<gene>
    <name evidence="2" type="ORF">ACFSUD_10735</name>
</gene>
<dbReference type="EMBL" id="JBHUMP010000008">
    <property type="protein sequence ID" value="MFD2740047.1"/>
    <property type="molecule type" value="Genomic_DNA"/>
</dbReference>
<sequence length="245" mass="25943">MNDSTMDDWTRLSAFHDGELDPQATREMQARLDREPALRATLIEIAEISAQLRHLRPAPAPEAKLAPRRLAHRMRRGLALAASLALAGFVTVHLLGDPEAPPRDALAWHAEFASRAQPVSAHAALIAAAQESFGTLPDLTAAGLTLTDMAASSDAGGAYHFAGERGCQLTVLVGTDARLGVPTENVLVRQWHAGGLSYVAVAAGMDAERFASVGAYLETLTRQSGTLGTSVLAMRAATETATRCI</sequence>
<organism evidence="2 3">
    <name type="scientific">Sulfitobacter aestuarii</name>
    <dbReference type="NCBI Taxonomy" id="2161676"/>
    <lineage>
        <taxon>Bacteria</taxon>
        <taxon>Pseudomonadati</taxon>
        <taxon>Pseudomonadota</taxon>
        <taxon>Alphaproteobacteria</taxon>
        <taxon>Rhodobacterales</taxon>
        <taxon>Roseobacteraceae</taxon>
        <taxon>Sulfitobacter</taxon>
    </lineage>
</organism>